<evidence type="ECO:0000256" key="1">
    <source>
        <dbReference type="ARBA" id="ARBA00022723"/>
    </source>
</evidence>
<evidence type="ECO:0000256" key="4">
    <source>
        <dbReference type="ARBA" id="ARBA00022833"/>
    </source>
</evidence>
<keyword evidence="3 5" id="KW-0863">Zinc-finger</keyword>
<dbReference type="GO" id="GO:0008270">
    <property type="term" value="F:zinc ion binding"/>
    <property type="evidence" value="ECO:0007669"/>
    <property type="project" value="UniProtKB-KW"/>
</dbReference>
<dbReference type="EMBL" id="JBEHCU010001537">
    <property type="protein sequence ID" value="KAL1403474.1"/>
    <property type="molecule type" value="Genomic_DNA"/>
</dbReference>
<evidence type="ECO:0000313" key="7">
    <source>
        <dbReference type="EMBL" id="KAL1403474.1"/>
    </source>
</evidence>
<dbReference type="PROSITE" id="PS00028">
    <property type="entry name" value="ZINC_FINGER_C2H2_1"/>
    <property type="match status" value="4"/>
</dbReference>
<reference evidence="7 8" key="1">
    <citation type="submission" date="2024-05" db="EMBL/GenBank/DDBJ databases">
        <title>Culex pipiens pipiens assembly and annotation.</title>
        <authorList>
            <person name="Alout H."/>
            <person name="Durand T."/>
        </authorList>
    </citation>
    <scope>NUCLEOTIDE SEQUENCE [LARGE SCALE GENOMIC DNA]</scope>
    <source>
        <strain evidence="7">HA-2024</strain>
        <tissue evidence="7">Whole body</tissue>
    </source>
</reference>
<keyword evidence="2" id="KW-0677">Repeat</keyword>
<protein>
    <recommendedName>
        <fullName evidence="6">C2H2-type domain-containing protein</fullName>
    </recommendedName>
</protein>
<sequence>MSASRRRGTNFQPLEVQALLRACLTHQVEEFRRAGKCTGPLFYDIQREMAARGDFPARPLNHLRAYYTKVERSYKRGRKPYPPEARQIWGRLEGEMQALLKACLIYKVEQFRQAGKSTGHLFYDIQQEMAKYGEFPERPLFHLRAHYRRVQKRYKQGRKPYPPEARELWGRLEEETDDHVKENDETWKALTEQRILLEAGCRYLTKSELAELIREAIEKDVETQLDEQQEETFKVILNNMHSKKLFVGRNADDLLRTYHRMKKRFLKGKHDSEFPESAAKLWTRVEAVVPEPVDDISAVAFPVHKNEDNVEIDAKAVCSICQGCAYEAKHLFRDVYQNQTYAELINQILNVKMVWNGHSSAVICQLCSTYVEGLQIFWNQCRESCVKLNFELVTKEEPVLEEPPFWESNSGASSPAHDIDEAFEEMLATETPKPTIDYVSDETQSIDKSKALSKDQRTKELTREELNMLKFKESLPSSSKRKDKKAKQCDLCGKTVIDLKTHLDSHYNIKSHACDLCPKKFTSRHQLRSHRNTHTGAIKYACSYCDAVFDVWQSKKYHEKKHVVEMNNISYNCDQCNATFKVERNLQHHIKFKHLQMRKLQCSQCDFATINKTRLVNHVRSIHSKERPFHCPFCNFNSNSNTGYFIHFKRHKISGEAKEYHIRCGYCEETFLKDSVFEKHILQEHPDRAIKV</sequence>
<dbReference type="GO" id="GO:0006355">
    <property type="term" value="P:regulation of DNA-templated transcription"/>
    <property type="evidence" value="ECO:0007669"/>
    <property type="project" value="UniProtKB-ARBA"/>
</dbReference>
<keyword evidence="1" id="KW-0479">Metal-binding</keyword>
<feature type="domain" description="C2H2-type" evidence="6">
    <location>
        <begin position="571"/>
        <end position="599"/>
    </location>
</feature>
<keyword evidence="4" id="KW-0862">Zinc</keyword>
<dbReference type="SUPFAM" id="SSF57667">
    <property type="entry name" value="beta-beta-alpha zinc fingers"/>
    <property type="match status" value="2"/>
</dbReference>
<evidence type="ECO:0000256" key="5">
    <source>
        <dbReference type="PROSITE-ProRule" id="PRU00042"/>
    </source>
</evidence>
<dbReference type="SMART" id="SM00355">
    <property type="entry name" value="ZnF_C2H2"/>
    <property type="match status" value="7"/>
</dbReference>
<dbReference type="AlphaFoldDB" id="A0ABD1DVF7"/>
<comment type="caution">
    <text evidence="7">The sequence shown here is derived from an EMBL/GenBank/DDBJ whole genome shotgun (WGS) entry which is preliminary data.</text>
</comment>
<dbReference type="PROSITE" id="PS50157">
    <property type="entry name" value="ZINC_FINGER_C2H2_2"/>
    <property type="match status" value="3"/>
</dbReference>
<feature type="domain" description="C2H2-type" evidence="6">
    <location>
        <begin position="600"/>
        <end position="628"/>
    </location>
</feature>
<dbReference type="InterPro" id="IPR036236">
    <property type="entry name" value="Znf_C2H2_sf"/>
</dbReference>
<evidence type="ECO:0000256" key="2">
    <source>
        <dbReference type="ARBA" id="ARBA00022737"/>
    </source>
</evidence>
<dbReference type="Proteomes" id="UP001562425">
    <property type="component" value="Unassembled WGS sequence"/>
</dbReference>
<proteinExistence type="predicted"/>
<accession>A0ABD1DVF7</accession>
<dbReference type="Gene3D" id="3.30.160.60">
    <property type="entry name" value="Classic Zinc Finger"/>
    <property type="match status" value="3"/>
</dbReference>
<evidence type="ECO:0000256" key="3">
    <source>
        <dbReference type="ARBA" id="ARBA00022771"/>
    </source>
</evidence>
<keyword evidence="8" id="KW-1185">Reference proteome</keyword>
<feature type="domain" description="C2H2-type" evidence="6">
    <location>
        <begin position="512"/>
        <end position="539"/>
    </location>
</feature>
<evidence type="ECO:0000313" key="8">
    <source>
        <dbReference type="Proteomes" id="UP001562425"/>
    </source>
</evidence>
<dbReference type="PANTHER" id="PTHR24379">
    <property type="entry name" value="KRAB AND ZINC FINGER DOMAIN-CONTAINING"/>
    <property type="match status" value="1"/>
</dbReference>
<evidence type="ECO:0000259" key="6">
    <source>
        <dbReference type="PROSITE" id="PS50157"/>
    </source>
</evidence>
<gene>
    <name evidence="7" type="ORF">pipiens_019348</name>
</gene>
<name>A0ABD1DVF7_CULPP</name>
<dbReference type="InterPro" id="IPR013087">
    <property type="entry name" value="Znf_C2H2_type"/>
</dbReference>
<organism evidence="7 8">
    <name type="scientific">Culex pipiens pipiens</name>
    <name type="common">Northern house mosquito</name>
    <dbReference type="NCBI Taxonomy" id="38569"/>
    <lineage>
        <taxon>Eukaryota</taxon>
        <taxon>Metazoa</taxon>
        <taxon>Ecdysozoa</taxon>
        <taxon>Arthropoda</taxon>
        <taxon>Hexapoda</taxon>
        <taxon>Insecta</taxon>
        <taxon>Pterygota</taxon>
        <taxon>Neoptera</taxon>
        <taxon>Endopterygota</taxon>
        <taxon>Diptera</taxon>
        <taxon>Nematocera</taxon>
        <taxon>Culicoidea</taxon>
        <taxon>Culicidae</taxon>
        <taxon>Culicinae</taxon>
        <taxon>Culicini</taxon>
        <taxon>Culex</taxon>
        <taxon>Culex</taxon>
    </lineage>
</organism>
<dbReference type="PANTHER" id="PTHR24379:SF127">
    <property type="entry name" value="BLOODY FINGERS-RELATED"/>
    <property type="match status" value="1"/>
</dbReference>